<proteinExistence type="predicted"/>
<dbReference type="EMBL" id="DYDO01000006">
    <property type="protein sequence ID" value="DBA21872.1"/>
    <property type="molecule type" value="Genomic_DNA"/>
</dbReference>
<evidence type="ECO:0008006" key="3">
    <source>
        <dbReference type="Google" id="ProtNLM"/>
    </source>
</evidence>
<dbReference type="Proteomes" id="UP001181693">
    <property type="component" value="Unassembled WGS sequence"/>
</dbReference>
<reference evidence="1" key="1">
    <citation type="thesis" date="2020" institute="ProQuest LLC" country="789 East Eisenhower Parkway, Ann Arbor, MI, USA">
        <title>Comparative Genomics and Chromosome Evolution.</title>
        <authorList>
            <person name="Mudd A.B."/>
        </authorList>
    </citation>
    <scope>NUCLEOTIDE SEQUENCE</scope>
    <source>
        <strain evidence="1">1538</strain>
        <tissue evidence="1">Blood</tissue>
    </source>
</reference>
<keyword evidence="2" id="KW-1185">Reference proteome</keyword>
<comment type="caution">
    <text evidence="1">The sequence shown here is derived from an EMBL/GenBank/DDBJ whole genome shotgun (WGS) entry which is preliminary data.</text>
</comment>
<gene>
    <name evidence="1" type="ORF">GDO54_012990</name>
</gene>
<evidence type="ECO:0000313" key="2">
    <source>
        <dbReference type="Proteomes" id="UP001181693"/>
    </source>
</evidence>
<accession>A0AAV3ACI2</accession>
<evidence type="ECO:0000313" key="1">
    <source>
        <dbReference type="EMBL" id="DBA21872.1"/>
    </source>
</evidence>
<dbReference type="AlphaFoldDB" id="A0AAV3ACI2"/>
<name>A0AAV3ACI2_PYXAD</name>
<organism evidence="1 2">
    <name type="scientific">Pyxicephalus adspersus</name>
    <name type="common">African bullfrog</name>
    <dbReference type="NCBI Taxonomy" id="30357"/>
    <lineage>
        <taxon>Eukaryota</taxon>
        <taxon>Metazoa</taxon>
        <taxon>Chordata</taxon>
        <taxon>Craniata</taxon>
        <taxon>Vertebrata</taxon>
        <taxon>Euteleostomi</taxon>
        <taxon>Amphibia</taxon>
        <taxon>Batrachia</taxon>
        <taxon>Anura</taxon>
        <taxon>Neobatrachia</taxon>
        <taxon>Ranoidea</taxon>
        <taxon>Pyxicephalidae</taxon>
        <taxon>Pyxicephalinae</taxon>
        <taxon>Pyxicephalus</taxon>
    </lineage>
</organism>
<sequence length="95" mass="10443">MCAVTGALYTLSSRPHCILRSVHSLWQTTDSASVSASDTRFCDQCVFFGGGIFNFSYVRTSAHRPSHPATVAFCLRSFIRPPTSLLCLLLVLICK</sequence>
<protein>
    <recommendedName>
        <fullName evidence="3">Secreted protein</fullName>
    </recommendedName>
</protein>